<dbReference type="PANTHER" id="PTHR27008">
    <property type="entry name" value="OS04G0122200 PROTEIN"/>
    <property type="match status" value="1"/>
</dbReference>
<dbReference type="InterPro" id="IPR051809">
    <property type="entry name" value="Plant_receptor-like_S/T_kinase"/>
</dbReference>
<dbReference type="InterPro" id="IPR017441">
    <property type="entry name" value="Protein_kinase_ATP_BS"/>
</dbReference>
<dbReference type="GO" id="GO:0005524">
    <property type="term" value="F:ATP binding"/>
    <property type="evidence" value="ECO:0007669"/>
    <property type="project" value="UniProtKB-UniRule"/>
</dbReference>
<dbReference type="SMART" id="SM00220">
    <property type="entry name" value="S_TKc"/>
    <property type="match status" value="1"/>
</dbReference>
<evidence type="ECO:0000256" key="12">
    <source>
        <dbReference type="RuleBase" id="RU000304"/>
    </source>
</evidence>
<accession>A0ABC8R190</accession>
<dbReference type="GO" id="GO:0004674">
    <property type="term" value="F:protein serine/threonine kinase activity"/>
    <property type="evidence" value="ECO:0007669"/>
    <property type="project" value="UniProtKB-KW"/>
</dbReference>
<evidence type="ECO:0000313" key="16">
    <source>
        <dbReference type="Proteomes" id="UP001642360"/>
    </source>
</evidence>
<evidence type="ECO:0000256" key="6">
    <source>
        <dbReference type="ARBA" id="ARBA00022741"/>
    </source>
</evidence>
<dbReference type="Pfam" id="PF13855">
    <property type="entry name" value="LRR_8"/>
    <property type="match status" value="1"/>
</dbReference>
<evidence type="ECO:0000256" key="5">
    <source>
        <dbReference type="ARBA" id="ARBA00022737"/>
    </source>
</evidence>
<dbReference type="Pfam" id="PF00069">
    <property type="entry name" value="Pkinase"/>
    <property type="match status" value="1"/>
</dbReference>
<evidence type="ECO:0000256" key="9">
    <source>
        <dbReference type="ARBA" id="ARBA00022989"/>
    </source>
</evidence>
<comment type="caution">
    <text evidence="15">The sequence shown here is derived from an EMBL/GenBank/DDBJ whole genome shotgun (WGS) entry which is preliminary data.</text>
</comment>
<dbReference type="Gene3D" id="1.10.510.10">
    <property type="entry name" value="Transferase(Phosphotransferase) domain 1"/>
    <property type="match status" value="1"/>
</dbReference>
<keyword evidence="9 13" id="KW-1133">Transmembrane helix</keyword>
<feature type="domain" description="Protein kinase" evidence="14">
    <location>
        <begin position="238"/>
        <end position="477"/>
    </location>
</feature>
<comment type="subcellular location">
    <subcellularLocation>
        <location evidence="1">Membrane</location>
    </subcellularLocation>
</comment>
<comment type="similarity">
    <text evidence="12">Belongs to the protein kinase superfamily.</text>
</comment>
<keyword evidence="12" id="KW-0723">Serine/threonine-protein kinase</keyword>
<protein>
    <recommendedName>
        <fullName evidence="14">Protein kinase domain-containing protein</fullName>
    </recommendedName>
</protein>
<dbReference type="SUPFAM" id="SSF52058">
    <property type="entry name" value="L domain-like"/>
    <property type="match status" value="1"/>
</dbReference>
<dbReference type="PROSITE" id="PS50011">
    <property type="entry name" value="PROTEIN_KINASE_DOM"/>
    <property type="match status" value="1"/>
</dbReference>
<evidence type="ECO:0000256" key="4">
    <source>
        <dbReference type="ARBA" id="ARBA00022692"/>
    </source>
</evidence>
<organism evidence="15 16">
    <name type="scientific">Ilex paraguariensis</name>
    <name type="common">yerba mate</name>
    <dbReference type="NCBI Taxonomy" id="185542"/>
    <lineage>
        <taxon>Eukaryota</taxon>
        <taxon>Viridiplantae</taxon>
        <taxon>Streptophyta</taxon>
        <taxon>Embryophyta</taxon>
        <taxon>Tracheophyta</taxon>
        <taxon>Spermatophyta</taxon>
        <taxon>Magnoliopsida</taxon>
        <taxon>eudicotyledons</taxon>
        <taxon>Gunneridae</taxon>
        <taxon>Pentapetalae</taxon>
        <taxon>asterids</taxon>
        <taxon>campanulids</taxon>
        <taxon>Aquifoliales</taxon>
        <taxon>Aquifoliaceae</taxon>
        <taxon>Ilex</taxon>
    </lineage>
</organism>
<dbReference type="EMBL" id="CAUOFW020000867">
    <property type="protein sequence ID" value="CAK9138191.1"/>
    <property type="molecule type" value="Genomic_DNA"/>
</dbReference>
<keyword evidence="16" id="KW-1185">Reference proteome</keyword>
<keyword evidence="7" id="KW-0418">Kinase</keyword>
<keyword evidence="10 13" id="KW-0472">Membrane</keyword>
<feature type="binding site" evidence="11">
    <location>
        <position position="267"/>
    </location>
    <ligand>
        <name>ATP</name>
        <dbReference type="ChEBI" id="CHEBI:30616"/>
    </ligand>
</feature>
<evidence type="ECO:0000259" key="14">
    <source>
        <dbReference type="PROSITE" id="PS50011"/>
    </source>
</evidence>
<dbReference type="InterPro" id="IPR000719">
    <property type="entry name" value="Prot_kinase_dom"/>
</dbReference>
<dbReference type="Gene3D" id="3.30.200.20">
    <property type="entry name" value="Phosphorylase Kinase, domain 1"/>
    <property type="match status" value="1"/>
</dbReference>
<keyword evidence="8 11" id="KW-0067">ATP-binding</keyword>
<gene>
    <name evidence="15" type="ORF">ILEXP_LOCUS5286</name>
</gene>
<dbReference type="PROSITE" id="PS00107">
    <property type="entry name" value="PROTEIN_KINASE_ATP"/>
    <property type="match status" value="1"/>
</dbReference>
<proteinExistence type="inferred from homology"/>
<dbReference type="InterPro" id="IPR032675">
    <property type="entry name" value="LRR_dom_sf"/>
</dbReference>
<evidence type="ECO:0000256" key="13">
    <source>
        <dbReference type="SAM" id="Phobius"/>
    </source>
</evidence>
<feature type="transmembrane region" description="Helical" evidence="13">
    <location>
        <begin position="180"/>
        <end position="206"/>
    </location>
</feature>
<keyword evidence="4 13" id="KW-0812">Transmembrane</keyword>
<dbReference type="PANTHER" id="PTHR27008:SF596">
    <property type="entry name" value="OS02G0215500 PROTEIN"/>
    <property type="match status" value="1"/>
</dbReference>
<evidence type="ECO:0000256" key="2">
    <source>
        <dbReference type="ARBA" id="ARBA00022614"/>
    </source>
</evidence>
<evidence type="ECO:0000256" key="10">
    <source>
        <dbReference type="ARBA" id="ARBA00023136"/>
    </source>
</evidence>
<dbReference type="SUPFAM" id="SSF56112">
    <property type="entry name" value="Protein kinase-like (PK-like)"/>
    <property type="match status" value="1"/>
</dbReference>
<evidence type="ECO:0000256" key="1">
    <source>
        <dbReference type="ARBA" id="ARBA00004370"/>
    </source>
</evidence>
<evidence type="ECO:0000256" key="3">
    <source>
        <dbReference type="ARBA" id="ARBA00022679"/>
    </source>
</evidence>
<name>A0ABC8R190_9AQUA</name>
<dbReference type="InterPro" id="IPR008271">
    <property type="entry name" value="Ser/Thr_kinase_AS"/>
</dbReference>
<evidence type="ECO:0000256" key="11">
    <source>
        <dbReference type="PROSITE-ProRule" id="PRU10141"/>
    </source>
</evidence>
<dbReference type="GO" id="GO:0016020">
    <property type="term" value="C:membrane"/>
    <property type="evidence" value="ECO:0007669"/>
    <property type="project" value="UniProtKB-SubCell"/>
</dbReference>
<keyword evidence="3" id="KW-0808">Transferase</keyword>
<dbReference type="Gene3D" id="3.80.10.10">
    <property type="entry name" value="Ribonuclease Inhibitor"/>
    <property type="match status" value="2"/>
</dbReference>
<sequence>MRNLRVLALSNNSLSGMIPPSIYNLSALTILSLAYNQLQGNIQPSKGMMLPHLQLLELQHSLFTGPLPFSVSNLTELESLQVYENNFTGKITINFGGLKKIWRVLLFYNNFGSGAPDEMNFINSMVNCSSLQQLELAVKGVFTNVSAISIFGNSRLCGGISELDLPRRTVKKMKERNMSLAHILITSVASTLVAITIVSSFTLFWLKKKRKSPSVGLLMEEPFLRMPYQRLLKATNGFSSENLIGEGSFGSVYKGMLDEEGLMVAIKVLNLQRHGASKSFMAECETLRNIRHRNLVKIISSCSSIDFQGNDFKALIYEFMPNGNLEKWLHLSREMKDRQDELPSLSLLQRINIAIDVACALNYLHNHCQNPIIHCDLKPSNILLENDMIARIGDFGLARFHPRLTCNVHSSSNIIRGTIGYTAPEPWTPLQLMQYVTNAKYGLGSEISTNGDVYSYGICLLEMMTGKRPTDQVFHEG</sequence>
<keyword evidence="6 11" id="KW-0547">Nucleotide-binding</keyword>
<dbReference type="InterPro" id="IPR001611">
    <property type="entry name" value="Leu-rich_rpt"/>
</dbReference>
<dbReference type="AlphaFoldDB" id="A0ABC8R190"/>
<evidence type="ECO:0000256" key="8">
    <source>
        <dbReference type="ARBA" id="ARBA00022840"/>
    </source>
</evidence>
<dbReference type="FunFam" id="3.30.200.20:FF:000432">
    <property type="entry name" value="LRR receptor-like serine/threonine-protein kinase EFR"/>
    <property type="match status" value="1"/>
</dbReference>
<evidence type="ECO:0000256" key="7">
    <source>
        <dbReference type="ARBA" id="ARBA00022777"/>
    </source>
</evidence>
<evidence type="ECO:0000313" key="15">
    <source>
        <dbReference type="EMBL" id="CAK9138191.1"/>
    </source>
</evidence>
<dbReference type="InterPro" id="IPR011009">
    <property type="entry name" value="Kinase-like_dom_sf"/>
</dbReference>
<reference evidence="15 16" key="1">
    <citation type="submission" date="2024-02" db="EMBL/GenBank/DDBJ databases">
        <authorList>
            <person name="Vignale AGUSTIN F."/>
            <person name="Sosa J E."/>
            <person name="Modenutti C."/>
        </authorList>
    </citation>
    <scope>NUCLEOTIDE SEQUENCE [LARGE SCALE GENOMIC DNA]</scope>
</reference>
<keyword evidence="5" id="KW-0677">Repeat</keyword>
<dbReference type="PROSITE" id="PS00108">
    <property type="entry name" value="PROTEIN_KINASE_ST"/>
    <property type="match status" value="1"/>
</dbReference>
<dbReference type="Proteomes" id="UP001642360">
    <property type="component" value="Unassembled WGS sequence"/>
</dbReference>
<keyword evidence="2" id="KW-0433">Leucine-rich repeat</keyword>